<evidence type="ECO:0000313" key="3">
    <source>
        <dbReference type="Proteomes" id="UP000602198"/>
    </source>
</evidence>
<dbReference type="Proteomes" id="UP000602198">
    <property type="component" value="Unassembled WGS sequence"/>
</dbReference>
<protein>
    <submittedName>
        <fullName evidence="2">Uncharacterized protein</fullName>
    </submittedName>
</protein>
<feature type="region of interest" description="Disordered" evidence="1">
    <location>
        <begin position="129"/>
        <end position="158"/>
    </location>
</feature>
<dbReference type="EMBL" id="JAERRJ010000003">
    <property type="protein sequence ID" value="MBL1074734.1"/>
    <property type="molecule type" value="Genomic_DNA"/>
</dbReference>
<feature type="compositionally biased region" description="Basic residues" evidence="1">
    <location>
        <begin position="129"/>
        <end position="152"/>
    </location>
</feature>
<reference evidence="2 3" key="1">
    <citation type="submission" date="2021-01" db="EMBL/GenBank/DDBJ databases">
        <title>WGS of actinomycetes isolated from Thailand.</title>
        <authorList>
            <person name="Thawai C."/>
        </authorList>
    </citation>
    <scope>NUCLEOTIDE SEQUENCE [LARGE SCALE GENOMIC DNA]</scope>
    <source>
        <strain evidence="2 3">LPG 2</strain>
    </source>
</reference>
<proteinExistence type="predicted"/>
<evidence type="ECO:0000313" key="2">
    <source>
        <dbReference type="EMBL" id="MBL1074734.1"/>
    </source>
</evidence>
<organism evidence="2 3">
    <name type="scientific">Nocardia acididurans</name>
    <dbReference type="NCBI Taxonomy" id="2802282"/>
    <lineage>
        <taxon>Bacteria</taxon>
        <taxon>Bacillati</taxon>
        <taxon>Actinomycetota</taxon>
        <taxon>Actinomycetes</taxon>
        <taxon>Mycobacteriales</taxon>
        <taxon>Nocardiaceae</taxon>
        <taxon>Nocardia</taxon>
    </lineage>
</organism>
<gene>
    <name evidence="2" type="ORF">JK358_10025</name>
</gene>
<comment type="caution">
    <text evidence="2">The sequence shown here is derived from an EMBL/GenBank/DDBJ whole genome shotgun (WGS) entry which is preliminary data.</text>
</comment>
<sequence length="158" mass="17654">MKRTERTAVHGDVVNDQRQHHILPSQPEQPRLDGQFGGQIETPGAEVGEALGQLPGAGVHHGQFHPCDIGVHHHLDRPVRGGRIAGAQWNMPSHNIIDRRGHRGSVHGRVTNAIRASYIPVSRESVPRRVPHSLLRGRQRYSGRSRHSPQRARIRDDP</sequence>
<evidence type="ECO:0000256" key="1">
    <source>
        <dbReference type="SAM" id="MobiDB-lite"/>
    </source>
</evidence>
<keyword evidence="3" id="KW-1185">Reference proteome</keyword>
<name>A0ABS1M3I5_9NOCA</name>
<accession>A0ABS1M3I5</accession>